<feature type="region of interest" description="Disordered" evidence="1">
    <location>
        <begin position="33"/>
        <end position="57"/>
    </location>
</feature>
<dbReference type="EMBL" id="VSSQ01061482">
    <property type="protein sequence ID" value="MPN14808.1"/>
    <property type="molecule type" value="Genomic_DNA"/>
</dbReference>
<gene>
    <name evidence="2" type="ORF">SDC9_162137</name>
</gene>
<accession>A0A645FK85</accession>
<name>A0A645FK85_9ZZZZ</name>
<proteinExistence type="predicted"/>
<evidence type="ECO:0000313" key="2">
    <source>
        <dbReference type="EMBL" id="MPN14808.1"/>
    </source>
</evidence>
<sequence>MRAECRAEGGSQFRKGLADVAGDADAADIRYAEEDADDGSGYNADEHSAADFQNDEC</sequence>
<evidence type="ECO:0000256" key="1">
    <source>
        <dbReference type="SAM" id="MobiDB-lite"/>
    </source>
</evidence>
<dbReference type="AlphaFoldDB" id="A0A645FK85"/>
<organism evidence="2">
    <name type="scientific">bioreactor metagenome</name>
    <dbReference type="NCBI Taxonomy" id="1076179"/>
    <lineage>
        <taxon>unclassified sequences</taxon>
        <taxon>metagenomes</taxon>
        <taxon>ecological metagenomes</taxon>
    </lineage>
</organism>
<comment type="caution">
    <text evidence="2">The sequence shown here is derived from an EMBL/GenBank/DDBJ whole genome shotgun (WGS) entry which is preliminary data.</text>
</comment>
<protein>
    <submittedName>
        <fullName evidence="2">Uncharacterized protein</fullName>
    </submittedName>
</protein>
<reference evidence="2" key="1">
    <citation type="submission" date="2019-08" db="EMBL/GenBank/DDBJ databases">
        <authorList>
            <person name="Kucharzyk K."/>
            <person name="Murdoch R.W."/>
            <person name="Higgins S."/>
            <person name="Loffler F."/>
        </authorList>
    </citation>
    <scope>NUCLEOTIDE SEQUENCE</scope>
</reference>